<accession>A0AAE0HUU5</accession>
<dbReference type="InterPro" id="IPR011989">
    <property type="entry name" value="ARM-like"/>
</dbReference>
<feature type="compositionally biased region" description="Acidic residues" evidence="7">
    <location>
        <begin position="387"/>
        <end position="396"/>
    </location>
</feature>
<feature type="region of interest" description="Disordered" evidence="7">
    <location>
        <begin position="1064"/>
        <end position="1091"/>
    </location>
</feature>
<dbReference type="AlphaFoldDB" id="A0AAE0HUU5"/>
<feature type="region of interest" description="Disordered" evidence="7">
    <location>
        <begin position="1112"/>
        <end position="1167"/>
    </location>
</feature>
<dbReference type="InterPro" id="IPR040623">
    <property type="entry name" value="RPN2_C"/>
</dbReference>
<dbReference type="Pfam" id="PF13646">
    <property type="entry name" value="HEAT_2"/>
    <property type="match status" value="1"/>
</dbReference>
<evidence type="ECO:0000259" key="9">
    <source>
        <dbReference type="Pfam" id="PF21505"/>
    </source>
</evidence>
<feature type="compositionally biased region" description="Acidic residues" evidence="7">
    <location>
        <begin position="1158"/>
        <end position="1167"/>
    </location>
</feature>
<evidence type="ECO:0000256" key="7">
    <source>
        <dbReference type="SAM" id="MobiDB-lite"/>
    </source>
</evidence>
<dbReference type="GO" id="GO:0043161">
    <property type="term" value="P:proteasome-mediated ubiquitin-dependent protein catabolic process"/>
    <property type="evidence" value="ECO:0007669"/>
    <property type="project" value="TreeGrafter"/>
</dbReference>
<dbReference type="Pfam" id="PF01851">
    <property type="entry name" value="PC_rep"/>
    <property type="match status" value="2"/>
</dbReference>
<reference evidence="10" key="2">
    <citation type="submission" date="2023-06" db="EMBL/GenBank/DDBJ databases">
        <authorList>
            <consortium name="Lawrence Berkeley National Laboratory"/>
            <person name="Haridas S."/>
            <person name="Hensen N."/>
            <person name="Bonometti L."/>
            <person name="Westerberg I."/>
            <person name="Brannstrom I.O."/>
            <person name="Guillou S."/>
            <person name="Cros-Aarteil S."/>
            <person name="Calhoun S."/>
            <person name="Kuo A."/>
            <person name="Mondo S."/>
            <person name="Pangilinan J."/>
            <person name="Riley R."/>
            <person name="Labutti K."/>
            <person name="Andreopoulos B."/>
            <person name="Lipzen A."/>
            <person name="Chen C."/>
            <person name="Yanf M."/>
            <person name="Daum C."/>
            <person name="Ng V."/>
            <person name="Clum A."/>
            <person name="Steindorff A."/>
            <person name="Ohm R."/>
            <person name="Martin F."/>
            <person name="Silar P."/>
            <person name="Natvig D."/>
            <person name="Lalanne C."/>
            <person name="Gautier V."/>
            <person name="Ament-Velasquez S.L."/>
            <person name="Kruys A."/>
            <person name="Hutchinson M.I."/>
            <person name="Powell A.J."/>
            <person name="Barry K."/>
            <person name="Miller A.N."/>
            <person name="Grigoriev I.V."/>
            <person name="Debuchy R."/>
            <person name="Gladieux P."/>
            <person name="Thoren M.H."/>
            <person name="Johannesson H."/>
        </authorList>
    </citation>
    <scope>NUCLEOTIDE SEQUENCE</scope>
    <source>
        <strain evidence="10">CBS 118394</strain>
    </source>
</reference>
<dbReference type="EMBL" id="JAUEDM010000008">
    <property type="protein sequence ID" value="KAK3313151.1"/>
    <property type="molecule type" value="Genomic_DNA"/>
</dbReference>
<dbReference type="FunFam" id="1.25.10.10:FF:000017">
    <property type="entry name" value="26S proteasome non-ATPase regulatory subunit 1"/>
    <property type="match status" value="1"/>
</dbReference>
<dbReference type="GO" id="GO:0008540">
    <property type="term" value="C:proteasome regulatory particle, base subcomplex"/>
    <property type="evidence" value="ECO:0007669"/>
    <property type="project" value="UniProtKB-UniRule"/>
</dbReference>
<feature type="compositionally biased region" description="Low complexity" evidence="7">
    <location>
        <begin position="1117"/>
        <end position="1135"/>
    </location>
</feature>
<evidence type="ECO:0000259" key="8">
    <source>
        <dbReference type="Pfam" id="PF18004"/>
    </source>
</evidence>
<dbReference type="PANTHER" id="PTHR10943">
    <property type="entry name" value="26S PROTEASOME NON-ATPASE REGULATORY SUBUNIT"/>
    <property type="match status" value="1"/>
</dbReference>
<protein>
    <recommendedName>
        <fullName evidence="3 6">26S proteasome regulatory subunit RPN2</fullName>
    </recommendedName>
</protein>
<organism evidence="10 11">
    <name type="scientific">Apodospora peruviana</name>
    <dbReference type="NCBI Taxonomy" id="516989"/>
    <lineage>
        <taxon>Eukaryota</taxon>
        <taxon>Fungi</taxon>
        <taxon>Dikarya</taxon>
        <taxon>Ascomycota</taxon>
        <taxon>Pezizomycotina</taxon>
        <taxon>Sordariomycetes</taxon>
        <taxon>Sordariomycetidae</taxon>
        <taxon>Sordariales</taxon>
        <taxon>Lasiosphaeriaceae</taxon>
        <taxon>Apodospora</taxon>
    </lineage>
</organism>
<comment type="caution">
    <text evidence="10">The sequence shown here is derived from an EMBL/GenBank/DDBJ whole genome shotgun (WGS) entry which is preliminary data.</text>
</comment>
<keyword evidence="5 6" id="KW-0647">Proteasome</keyword>
<dbReference type="GO" id="GO:0034515">
    <property type="term" value="C:proteasome storage granule"/>
    <property type="evidence" value="ECO:0007669"/>
    <property type="project" value="TreeGrafter"/>
</dbReference>
<feature type="compositionally biased region" description="Acidic residues" evidence="7">
    <location>
        <begin position="1140"/>
        <end position="1150"/>
    </location>
</feature>
<evidence type="ECO:0000256" key="1">
    <source>
        <dbReference type="ARBA" id="ARBA00002187"/>
    </source>
</evidence>
<feature type="compositionally biased region" description="Basic and acidic residues" evidence="7">
    <location>
        <begin position="932"/>
        <end position="941"/>
    </location>
</feature>
<dbReference type="SUPFAM" id="SSF48371">
    <property type="entry name" value="ARM repeat"/>
    <property type="match status" value="1"/>
</dbReference>
<feature type="compositionally biased region" description="Low complexity" evidence="7">
    <location>
        <begin position="371"/>
        <end position="386"/>
    </location>
</feature>
<dbReference type="GO" id="GO:0030234">
    <property type="term" value="F:enzyme regulator activity"/>
    <property type="evidence" value="ECO:0007669"/>
    <property type="project" value="UniProtKB-UniRule"/>
</dbReference>
<evidence type="ECO:0000313" key="10">
    <source>
        <dbReference type="EMBL" id="KAK3313151.1"/>
    </source>
</evidence>
<feature type="compositionally biased region" description="Polar residues" evidence="7">
    <location>
        <begin position="943"/>
        <end position="954"/>
    </location>
</feature>
<feature type="domain" description="26S proteasome non-ATPase regulatory subunit 1/RPN2 N-terminal" evidence="9">
    <location>
        <begin position="194"/>
        <end position="428"/>
    </location>
</feature>
<dbReference type="GO" id="GO:0042176">
    <property type="term" value="P:regulation of protein catabolic process"/>
    <property type="evidence" value="ECO:0007669"/>
    <property type="project" value="UniProtKB-UniRule"/>
</dbReference>
<dbReference type="PANTHER" id="PTHR10943:SF2">
    <property type="entry name" value="26S PROTEASOME NON-ATPASE REGULATORY SUBUNIT 1"/>
    <property type="match status" value="1"/>
</dbReference>
<evidence type="ECO:0000256" key="2">
    <source>
        <dbReference type="ARBA" id="ARBA00006308"/>
    </source>
</evidence>
<dbReference type="InterPro" id="IPR048570">
    <property type="entry name" value="PSMD1_RPN2_N"/>
</dbReference>
<dbReference type="InterPro" id="IPR002015">
    <property type="entry name" value="Proteasome/cyclosome_rpt"/>
</dbReference>
<comment type="similarity">
    <text evidence="2 6">Belongs to the proteasome subunit S1 family.</text>
</comment>
<evidence type="ECO:0000256" key="4">
    <source>
        <dbReference type="ARBA" id="ARBA00022737"/>
    </source>
</evidence>
<proteinExistence type="inferred from homology"/>
<dbReference type="Pfam" id="PF18004">
    <property type="entry name" value="RPN2_C"/>
    <property type="match status" value="1"/>
</dbReference>
<dbReference type="PIRSF" id="PIRSF015947">
    <property type="entry name" value="26S_Psome_Rpn2"/>
    <property type="match status" value="1"/>
</dbReference>
<dbReference type="Proteomes" id="UP001283341">
    <property type="component" value="Unassembled WGS sequence"/>
</dbReference>
<name>A0AAE0HUU5_9PEZI</name>
<feature type="compositionally biased region" description="Polar residues" evidence="7">
    <location>
        <begin position="1072"/>
        <end position="1089"/>
    </location>
</feature>
<feature type="compositionally biased region" description="Basic and acidic residues" evidence="7">
    <location>
        <begin position="960"/>
        <end position="1006"/>
    </location>
</feature>
<feature type="domain" description="26S proteasome non-ATPase regulatory subunit 1/RPN2 N-terminal" evidence="9">
    <location>
        <begin position="6"/>
        <end position="129"/>
    </location>
</feature>
<sequence length="1167" mass="126495">MPGLVTATGVLAFLADEEAELKIFALKTLNDDIDTVWTEVAGALSQIESLYEDESFPERQLAALVLAKVYFHLQAYNESMTFALAAGPLFKLDAPGEFEETIISKCIDQYIAVSSLHHAPPKQSKNDISLPAIATTFASGALDGSAVISPTTPFSQAALPSKSLLSRASTDNTILDPTFQPTKEGRSASIAQVTDTDTQLALQNVIERLFESCLKDGKYRQVVGIAVEAKNLDVLRRVIKRASEDAKSGKSAEQDGAQGPAEELMDYALGICMDVVQERSLRTEILRLILDLLNDIPNPDYFAIAKCVVYLDSDEEASKMLQQLVVKEDQEAIAIAYQIAFDLYDNGTQEFLAKVIKSLPSGEPPKKPEAEQAGEGASESEPLLQDQDQEQSEEALSEQVAKAYKNIRSILDGSKAIKLNLEFLYRNNHTDLSILNKVRDSLEGRNSIFHTAVTFCNAFMNAGTTHDKFFRDNLEWLGKAVNWSKFTATAALGVIHRGNLTQSRKLLEPYLPRQGGVSSGSIFSQGGALYAYGLIHANHGADALDYLRTSFTAADEEVIQHGGALGLGIAGMATGNEQVFEELTKVLYSDSALNGEAVGLAMGLIMLGTGSAKALEVMFTYAHETTHEKIVRGLAIGMALIMFGRQEGADVMIEGLLNDPDPALRYGGILTVAMAYCGTGSNKAIRKLLHLAVSDVNDDVRRIAVMSLGFILFRKPGSVPRMVELLAESYNPHVRYGSAMALGISCAGTGLDEAIDLLEPMMKDPTDFVRQGALIALAMIMVQQNEVMNPKVAAIRKTLRKVVGDRHEDAMTKFGASLALGIIDAGGRNCSIGLQTQTGNLNMAGIVGMAVFTQYWYWFPFTHFLSLSFVPTSIIGLDHDLEIPSFKFHCATRPSLFDYPPEQEVKTEEGPTMVTTAVLSTTAQAKRRAQKKERAQRRESMDIDSTTPTVSKAASQPAGDKMDVDDDKKGKAEESKDKKEVDSNAEKESSASTESKKKAEKEKVGYEIENMSRVLPGQLKYISFPAGRYKPVKKPTGGPLLLHDTQSSEAKSLIDEKLRKVTTERAPVAGAASSTPRQTAQSLLSQVQRGQIAPSSMRDLNELFLTARGAEDRQARAGASASAEESGSGAAAAAGVLTAIDEDAEGDEEASVPRDFEYFTDADADDE</sequence>
<comment type="function">
    <text evidence="1 6">Acts as a regulatory subunit of the 26S proteasome which is involved in the ATP-dependent degradation of ubiquitinated proteins.</text>
</comment>
<dbReference type="Pfam" id="PF21505">
    <property type="entry name" value="RPN2_N"/>
    <property type="match status" value="2"/>
</dbReference>
<evidence type="ECO:0000313" key="11">
    <source>
        <dbReference type="Proteomes" id="UP001283341"/>
    </source>
</evidence>
<keyword evidence="11" id="KW-1185">Reference proteome</keyword>
<feature type="region of interest" description="Disordered" evidence="7">
    <location>
        <begin position="359"/>
        <end position="397"/>
    </location>
</feature>
<feature type="region of interest" description="Disordered" evidence="7">
    <location>
        <begin position="919"/>
        <end position="1006"/>
    </location>
</feature>
<gene>
    <name evidence="10" type="ORF">B0H66DRAFT_505290</name>
</gene>
<dbReference type="InterPro" id="IPR016024">
    <property type="entry name" value="ARM-type_fold"/>
</dbReference>
<feature type="domain" description="26S proteasome regulatory subunit RPN2 C-terminal" evidence="8">
    <location>
        <begin position="872"/>
        <end position="1054"/>
    </location>
</feature>
<evidence type="ECO:0000256" key="5">
    <source>
        <dbReference type="ARBA" id="ARBA00022942"/>
    </source>
</evidence>
<evidence type="ECO:0000256" key="6">
    <source>
        <dbReference type="PIRNR" id="PIRNR015947"/>
    </source>
</evidence>
<reference evidence="10" key="1">
    <citation type="journal article" date="2023" name="Mol. Phylogenet. Evol.">
        <title>Genome-scale phylogeny and comparative genomics of the fungal order Sordariales.</title>
        <authorList>
            <person name="Hensen N."/>
            <person name="Bonometti L."/>
            <person name="Westerberg I."/>
            <person name="Brannstrom I.O."/>
            <person name="Guillou S."/>
            <person name="Cros-Aarteil S."/>
            <person name="Calhoun S."/>
            <person name="Haridas S."/>
            <person name="Kuo A."/>
            <person name="Mondo S."/>
            <person name="Pangilinan J."/>
            <person name="Riley R."/>
            <person name="LaButti K."/>
            <person name="Andreopoulos B."/>
            <person name="Lipzen A."/>
            <person name="Chen C."/>
            <person name="Yan M."/>
            <person name="Daum C."/>
            <person name="Ng V."/>
            <person name="Clum A."/>
            <person name="Steindorff A."/>
            <person name="Ohm R.A."/>
            <person name="Martin F."/>
            <person name="Silar P."/>
            <person name="Natvig D.O."/>
            <person name="Lalanne C."/>
            <person name="Gautier V."/>
            <person name="Ament-Velasquez S.L."/>
            <person name="Kruys A."/>
            <person name="Hutchinson M.I."/>
            <person name="Powell A.J."/>
            <person name="Barry K."/>
            <person name="Miller A.N."/>
            <person name="Grigoriev I.V."/>
            <person name="Debuchy R."/>
            <person name="Gladieux P."/>
            <person name="Hiltunen Thoren M."/>
            <person name="Johannesson H."/>
        </authorList>
    </citation>
    <scope>NUCLEOTIDE SEQUENCE</scope>
    <source>
        <strain evidence="10">CBS 118394</strain>
    </source>
</reference>
<dbReference type="InterPro" id="IPR016642">
    <property type="entry name" value="26S_Psome_Rpn2"/>
</dbReference>
<dbReference type="GO" id="GO:0005634">
    <property type="term" value="C:nucleus"/>
    <property type="evidence" value="ECO:0007669"/>
    <property type="project" value="TreeGrafter"/>
</dbReference>
<dbReference type="Gene3D" id="1.25.10.10">
    <property type="entry name" value="Leucine-rich Repeat Variant"/>
    <property type="match status" value="1"/>
</dbReference>
<evidence type="ECO:0000256" key="3">
    <source>
        <dbReference type="ARBA" id="ARBA00015684"/>
    </source>
</evidence>
<keyword evidence="4" id="KW-0677">Repeat</keyword>